<dbReference type="InterPro" id="IPR036397">
    <property type="entry name" value="RNaseH_sf"/>
</dbReference>
<feature type="region of interest" description="Disordered" evidence="3">
    <location>
        <begin position="439"/>
        <end position="476"/>
    </location>
</feature>
<dbReference type="InterPro" id="IPR041588">
    <property type="entry name" value="Integrase_H2C2"/>
</dbReference>
<dbReference type="Gene3D" id="1.10.340.70">
    <property type="match status" value="1"/>
</dbReference>
<dbReference type="OrthoDB" id="413122at2759"/>
<evidence type="ECO:0000313" key="5">
    <source>
        <dbReference type="EMBL" id="KAJ3603554.1"/>
    </source>
</evidence>
<evidence type="ECO:0000259" key="4">
    <source>
        <dbReference type="PROSITE" id="PS50994"/>
    </source>
</evidence>
<feature type="compositionally biased region" description="Low complexity" evidence="3">
    <location>
        <begin position="439"/>
        <end position="455"/>
    </location>
</feature>
<dbReference type="FunFam" id="1.10.340.70:FF:000001">
    <property type="entry name" value="Retrovirus-related Pol polyprotein from transposon gypsy-like Protein"/>
    <property type="match status" value="1"/>
</dbReference>
<dbReference type="PROSITE" id="PS50994">
    <property type="entry name" value="INTEGRASE"/>
    <property type="match status" value="1"/>
</dbReference>
<comment type="caution">
    <text evidence="5">The sequence shown here is derived from an EMBL/GenBank/DDBJ whole genome shotgun (WGS) entry which is preliminary data.</text>
</comment>
<name>A0A9Q0EBJ4_9TELE</name>
<dbReference type="SUPFAM" id="SSF53098">
    <property type="entry name" value="Ribonuclease H-like"/>
    <property type="match status" value="1"/>
</dbReference>
<dbReference type="AlphaFoldDB" id="A0A9Q0EBJ4"/>
<evidence type="ECO:0000256" key="3">
    <source>
        <dbReference type="SAM" id="MobiDB-lite"/>
    </source>
</evidence>
<evidence type="ECO:0000256" key="1">
    <source>
        <dbReference type="ARBA" id="ARBA00039658"/>
    </source>
</evidence>
<keyword evidence="2" id="KW-0175">Coiled coil</keyword>
<dbReference type="InterPro" id="IPR050951">
    <property type="entry name" value="Retrovirus_Pol_polyprotein"/>
</dbReference>
<dbReference type="Pfam" id="PF17921">
    <property type="entry name" value="Integrase_H2C2"/>
    <property type="match status" value="1"/>
</dbReference>
<gene>
    <name evidence="5" type="ORF">NHX12_028299</name>
</gene>
<dbReference type="PANTHER" id="PTHR37984">
    <property type="entry name" value="PROTEIN CBG26694"/>
    <property type="match status" value="1"/>
</dbReference>
<evidence type="ECO:0000313" key="6">
    <source>
        <dbReference type="Proteomes" id="UP001148018"/>
    </source>
</evidence>
<dbReference type="EMBL" id="JANIIK010000044">
    <property type="protein sequence ID" value="KAJ3603554.1"/>
    <property type="molecule type" value="Genomic_DNA"/>
</dbReference>
<feature type="domain" description="Integrase catalytic" evidence="4">
    <location>
        <begin position="219"/>
        <end position="391"/>
    </location>
</feature>
<dbReference type="Gene3D" id="3.30.420.10">
    <property type="entry name" value="Ribonuclease H-like superfamily/Ribonuclease H"/>
    <property type="match status" value="1"/>
</dbReference>
<sequence length="476" mass="53570">MLSVESIQVAVDEEEVEESSGLGDISSLEEEVVESRDISSLEEEEVVESRDISSLEEEEVVESRDISSLEEEVVESSRLGDISYLEEVEESRSGRLGDIYTLVAEGCYPQTMNPLRKKNLKRYAQKFSVEDGRLYYVGPKKEEKRQVVMEPETKRHIFLDCHFNDVGQHLGQKKTVHRIQSQYYWLGIVKDVVDWIKVCDTCQQNERNKSLARTVRPIKVDAPWDIVGIDIIGPFPETHQGHTRVLTLMDYFSKWVEAFPIQKMDIPSVARCISKSIYRFGAPKTIVCRQSVDFCNEVALLLRERWNLSQPVSPLVGQLNPLHDPTAGLLNDAIARMVAEKQAEWDDFLDCTTFLFRMTVTANMNTAYKQQKKTSKRRLRNMPSMTFKITDPMFGAGESPAAKKLKADSLFMSFSAEADLPAASETDFAAASEADLTATTEADLASSSEADLATAGSCSEHGKSDLEYPLPTTDHH</sequence>
<dbReference type="Proteomes" id="UP001148018">
    <property type="component" value="Unassembled WGS sequence"/>
</dbReference>
<proteinExistence type="predicted"/>
<evidence type="ECO:0000256" key="2">
    <source>
        <dbReference type="SAM" id="Coils"/>
    </source>
</evidence>
<protein>
    <recommendedName>
        <fullName evidence="1">Gypsy retrotransposon integrase-like protein 1</fullName>
    </recommendedName>
</protein>
<feature type="coiled-coil region" evidence="2">
    <location>
        <begin position="38"/>
        <end position="72"/>
    </location>
</feature>
<organism evidence="5 6">
    <name type="scientific">Muraenolepis orangiensis</name>
    <name type="common">Patagonian moray cod</name>
    <dbReference type="NCBI Taxonomy" id="630683"/>
    <lineage>
        <taxon>Eukaryota</taxon>
        <taxon>Metazoa</taxon>
        <taxon>Chordata</taxon>
        <taxon>Craniata</taxon>
        <taxon>Vertebrata</taxon>
        <taxon>Euteleostomi</taxon>
        <taxon>Actinopterygii</taxon>
        <taxon>Neopterygii</taxon>
        <taxon>Teleostei</taxon>
        <taxon>Neoteleostei</taxon>
        <taxon>Acanthomorphata</taxon>
        <taxon>Zeiogadaria</taxon>
        <taxon>Gadariae</taxon>
        <taxon>Gadiformes</taxon>
        <taxon>Muraenolepidoidei</taxon>
        <taxon>Muraenolepididae</taxon>
        <taxon>Muraenolepis</taxon>
    </lineage>
</organism>
<feature type="region of interest" description="Disordered" evidence="3">
    <location>
        <begin position="1"/>
        <end position="24"/>
    </location>
</feature>
<accession>A0A9Q0EBJ4</accession>
<reference evidence="5" key="1">
    <citation type="submission" date="2022-07" db="EMBL/GenBank/DDBJ databases">
        <title>Chromosome-level genome of Muraenolepis orangiensis.</title>
        <authorList>
            <person name="Kim J."/>
        </authorList>
    </citation>
    <scope>NUCLEOTIDE SEQUENCE</scope>
    <source>
        <strain evidence="5">KU_S4_2022</strain>
        <tissue evidence="5">Muscle</tissue>
    </source>
</reference>
<dbReference type="InterPro" id="IPR001584">
    <property type="entry name" value="Integrase_cat-core"/>
</dbReference>
<keyword evidence="6" id="KW-1185">Reference proteome</keyword>
<dbReference type="InterPro" id="IPR012337">
    <property type="entry name" value="RNaseH-like_sf"/>
</dbReference>
<dbReference type="GO" id="GO:0003676">
    <property type="term" value="F:nucleic acid binding"/>
    <property type="evidence" value="ECO:0007669"/>
    <property type="project" value="InterPro"/>
</dbReference>
<dbReference type="PANTHER" id="PTHR37984:SF5">
    <property type="entry name" value="PROTEIN NYNRIN-LIKE"/>
    <property type="match status" value="1"/>
</dbReference>
<dbReference type="GO" id="GO:0015074">
    <property type="term" value="P:DNA integration"/>
    <property type="evidence" value="ECO:0007669"/>
    <property type="project" value="InterPro"/>
</dbReference>